<organism evidence="2 3">
    <name type="scientific">Periweissella fabaria</name>
    <dbReference type="NCBI Taxonomy" id="546157"/>
    <lineage>
        <taxon>Bacteria</taxon>
        <taxon>Bacillati</taxon>
        <taxon>Bacillota</taxon>
        <taxon>Bacilli</taxon>
        <taxon>Lactobacillales</taxon>
        <taxon>Lactobacillaceae</taxon>
        <taxon>Periweissella</taxon>
    </lineage>
</organism>
<proteinExistence type="predicted"/>
<evidence type="ECO:0000256" key="1">
    <source>
        <dbReference type="SAM" id="Phobius"/>
    </source>
</evidence>
<feature type="transmembrane region" description="Helical" evidence="1">
    <location>
        <begin position="6"/>
        <end position="29"/>
    </location>
</feature>
<keyword evidence="1" id="KW-1133">Transmembrane helix</keyword>
<protein>
    <submittedName>
        <fullName evidence="2">Uncharacterized protein</fullName>
    </submittedName>
</protein>
<accession>A0ABM8Z6V9</accession>
<evidence type="ECO:0000313" key="3">
    <source>
        <dbReference type="Proteomes" id="UP000789707"/>
    </source>
</evidence>
<dbReference type="Proteomes" id="UP000789707">
    <property type="component" value="Unassembled WGS sequence"/>
</dbReference>
<dbReference type="EMBL" id="CAKKNS010000006">
    <property type="protein sequence ID" value="CAH0417122.1"/>
    <property type="molecule type" value="Genomic_DNA"/>
</dbReference>
<evidence type="ECO:0000313" key="2">
    <source>
        <dbReference type="EMBL" id="CAH0417122.1"/>
    </source>
</evidence>
<reference evidence="2 3" key="1">
    <citation type="submission" date="2021-11" db="EMBL/GenBank/DDBJ databases">
        <authorList>
            <person name="Depoorter E."/>
        </authorList>
    </citation>
    <scope>NUCLEOTIDE SEQUENCE [LARGE SCALE GENOMIC DNA]</scope>
    <source>
        <strain evidence="2 3">LMG 24289</strain>
    </source>
</reference>
<comment type="caution">
    <text evidence="2">The sequence shown here is derived from an EMBL/GenBank/DDBJ whole genome shotgun (WGS) entry which is preliminary data.</text>
</comment>
<name>A0ABM8Z6V9_9LACO</name>
<gene>
    <name evidence="2" type="ORF">WFA24289_01439</name>
</gene>
<keyword evidence="3" id="KW-1185">Reference proteome</keyword>
<keyword evidence="1" id="KW-0472">Membrane</keyword>
<dbReference type="RefSeq" id="WP_230097155.1">
    <property type="nucleotide sequence ID" value="NZ_CAKKNS010000006.1"/>
</dbReference>
<keyword evidence="1" id="KW-0812">Transmembrane</keyword>
<sequence>MNRYQPAYIAIEALITLIIIIGTMTWFLVNQVQMATYIKQQEIKLTSLRIEKEHSDEKLQMVLQK</sequence>